<feature type="domain" description="Chorismate mutase" evidence="3">
    <location>
        <begin position="14"/>
        <end position="99"/>
    </location>
</feature>
<gene>
    <name evidence="4" type="ORF">A3B04_00365</name>
</gene>
<dbReference type="PANTHER" id="PTHR44942">
    <property type="entry name" value="METHYLTRANSF_11 DOMAIN-CONTAINING PROTEIN"/>
    <property type="match status" value="1"/>
</dbReference>
<evidence type="ECO:0000313" key="4">
    <source>
        <dbReference type="EMBL" id="OGZ39912.1"/>
    </source>
</evidence>
<dbReference type="Pfam" id="PF01817">
    <property type="entry name" value="CM_2"/>
    <property type="match status" value="1"/>
</dbReference>
<reference evidence="4 5" key="1">
    <citation type="journal article" date="2016" name="Nat. Commun.">
        <title>Thousands of microbial genomes shed light on interconnected biogeochemical processes in an aquifer system.</title>
        <authorList>
            <person name="Anantharaman K."/>
            <person name="Brown C.T."/>
            <person name="Hug L.A."/>
            <person name="Sharon I."/>
            <person name="Castelle C.J."/>
            <person name="Probst A.J."/>
            <person name="Thomas B.C."/>
            <person name="Singh A."/>
            <person name="Wilkins M.J."/>
            <person name="Karaoz U."/>
            <person name="Brodie E.L."/>
            <person name="Williams K.H."/>
            <person name="Hubbard S.S."/>
            <person name="Banfield J.F."/>
        </authorList>
    </citation>
    <scope>NUCLEOTIDE SEQUENCE [LARGE SCALE GENOMIC DNA]</scope>
</reference>
<dbReference type="InterPro" id="IPR051052">
    <property type="entry name" value="Diverse_substrate_MTase"/>
</dbReference>
<evidence type="ECO:0000313" key="5">
    <source>
        <dbReference type="Proteomes" id="UP000177126"/>
    </source>
</evidence>
<evidence type="ECO:0000259" key="3">
    <source>
        <dbReference type="SMART" id="SM00830"/>
    </source>
</evidence>
<protein>
    <recommendedName>
        <fullName evidence="3">Chorismate mutase domain-containing protein</fullName>
    </recommendedName>
</protein>
<dbReference type="Pfam" id="PF13649">
    <property type="entry name" value="Methyltransf_25"/>
    <property type="match status" value="1"/>
</dbReference>
<accession>A0A1G2FQ53</accession>
<dbReference type="SMART" id="SM00830">
    <property type="entry name" value="CM_2"/>
    <property type="match status" value="1"/>
</dbReference>
<dbReference type="InterPro" id="IPR002701">
    <property type="entry name" value="CM_II_prokaryot"/>
</dbReference>
<dbReference type="Gene3D" id="3.40.50.150">
    <property type="entry name" value="Vaccinia Virus protein VP39"/>
    <property type="match status" value="1"/>
</dbReference>
<keyword evidence="2" id="KW-0808">Transferase</keyword>
<dbReference type="InterPro" id="IPR036979">
    <property type="entry name" value="CM_dom_sf"/>
</dbReference>
<dbReference type="EMBL" id="MHNF01000045">
    <property type="protein sequence ID" value="OGZ39912.1"/>
    <property type="molecule type" value="Genomic_DNA"/>
</dbReference>
<dbReference type="SUPFAM" id="SSF48600">
    <property type="entry name" value="Chorismate mutase II"/>
    <property type="match status" value="1"/>
</dbReference>
<dbReference type="CDD" id="cd02440">
    <property type="entry name" value="AdoMet_MTases"/>
    <property type="match status" value="1"/>
</dbReference>
<dbReference type="GO" id="GO:0008168">
    <property type="term" value="F:methyltransferase activity"/>
    <property type="evidence" value="ECO:0007669"/>
    <property type="project" value="UniProtKB-KW"/>
</dbReference>
<dbReference type="GO" id="GO:0046417">
    <property type="term" value="P:chorismate metabolic process"/>
    <property type="evidence" value="ECO:0007669"/>
    <property type="project" value="InterPro"/>
</dbReference>
<dbReference type="GO" id="GO:0032259">
    <property type="term" value="P:methylation"/>
    <property type="evidence" value="ECO:0007669"/>
    <property type="project" value="UniProtKB-KW"/>
</dbReference>
<keyword evidence="1" id="KW-0489">Methyltransferase</keyword>
<dbReference type="SUPFAM" id="SSF53335">
    <property type="entry name" value="S-adenosyl-L-methionine-dependent methyltransferases"/>
    <property type="match status" value="1"/>
</dbReference>
<dbReference type="PANTHER" id="PTHR44942:SF4">
    <property type="entry name" value="METHYLTRANSFERASE TYPE 11 DOMAIN-CONTAINING PROTEIN"/>
    <property type="match status" value="1"/>
</dbReference>
<dbReference type="InterPro" id="IPR029063">
    <property type="entry name" value="SAM-dependent_MTases_sf"/>
</dbReference>
<dbReference type="Proteomes" id="UP000177126">
    <property type="component" value="Unassembled WGS sequence"/>
</dbReference>
<evidence type="ECO:0000256" key="1">
    <source>
        <dbReference type="ARBA" id="ARBA00022603"/>
    </source>
</evidence>
<dbReference type="Gene3D" id="1.20.59.10">
    <property type="entry name" value="Chorismate mutase"/>
    <property type="match status" value="1"/>
</dbReference>
<comment type="caution">
    <text evidence="4">The sequence shown here is derived from an EMBL/GenBank/DDBJ whole genome shotgun (WGS) entry which is preliminary data.</text>
</comment>
<name>A0A1G2FQ53_9BACT</name>
<dbReference type="AlphaFoldDB" id="A0A1G2FQ53"/>
<organism evidence="4 5">
    <name type="scientific">Candidatus Portnoybacteria bacterium RIFCSPLOWO2_02_FULL_39_11</name>
    <dbReference type="NCBI Taxonomy" id="1802001"/>
    <lineage>
        <taxon>Bacteria</taxon>
        <taxon>Candidatus Portnoyibacteriota</taxon>
    </lineage>
</organism>
<dbReference type="InterPro" id="IPR036263">
    <property type="entry name" value="Chorismate_II_sf"/>
</dbReference>
<sequence length="398" mass="44608">MILGGLDLDKIGERIKKTDRLLLDILSMRLAQGGLSDCVAEAKWRSSPDGIYNKRRQEVEEKRIEQMKKWARETGLDPNFAAALMYAIIFESCRVQDEIMVMQHHNRDRKIDEGDLKELRDIQKKNLLELTKAVAEGYDQNYGTGLLGSKLYFSFEKKILGGLISEKLPSNKLAVGLGCATGIMSFEVAHKFKRVIGYDISSDMISIAQRKKTTETAHVEFINADIESGLNLPDDSVSLAIMNMGTASDIESIGEIMESMQKFLEPGGRFFLSFYNSESLLYKIGFVPWPIPLAAHIDVDKRCLEVSHDGKIYFIYARPRSVKEIQELLSGFEIDSIVTFPTFASIIPDIITENEAEDGAKKPNKPVHELIKKIDTKIADSDLHCGTYVIVTGGKSTE</sequence>
<evidence type="ECO:0000256" key="2">
    <source>
        <dbReference type="ARBA" id="ARBA00022679"/>
    </source>
</evidence>
<dbReference type="InterPro" id="IPR041698">
    <property type="entry name" value="Methyltransf_25"/>
</dbReference>
<proteinExistence type="predicted"/>
<dbReference type="GO" id="GO:0004106">
    <property type="term" value="F:chorismate mutase activity"/>
    <property type="evidence" value="ECO:0007669"/>
    <property type="project" value="InterPro"/>
</dbReference>